<dbReference type="EMBL" id="JAHZIK010000278">
    <property type="protein sequence ID" value="MBW7454947.1"/>
    <property type="molecule type" value="Genomic_DNA"/>
</dbReference>
<gene>
    <name evidence="2" type="ORF">K0U00_12970</name>
</gene>
<feature type="transmembrane region" description="Helical" evidence="1">
    <location>
        <begin position="45"/>
        <end position="64"/>
    </location>
</feature>
<dbReference type="Proteomes" id="UP001519887">
    <property type="component" value="Unassembled WGS sequence"/>
</dbReference>
<keyword evidence="3" id="KW-1185">Reference proteome</keyword>
<sequence>MLNIHHAAYFVSLFLISGIFMLGVDRKIYQSDGMAREQLISRVMGWSNLIVAVLVFLGYLIYYLTR</sequence>
<dbReference type="InterPro" id="IPR049971">
    <property type="entry name" value="CLC_0170-like"/>
</dbReference>
<evidence type="ECO:0000313" key="2">
    <source>
        <dbReference type="EMBL" id="MBW7454947.1"/>
    </source>
</evidence>
<evidence type="ECO:0000313" key="3">
    <source>
        <dbReference type="Proteomes" id="UP001519887"/>
    </source>
</evidence>
<accession>A0ABS7C232</accession>
<dbReference type="RefSeq" id="WP_210043931.1">
    <property type="nucleotide sequence ID" value="NZ_JBHLVU010000001.1"/>
</dbReference>
<comment type="caution">
    <text evidence="2">The sequence shown here is derived from an EMBL/GenBank/DDBJ whole genome shotgun (WGS) entry which is preliminary data.</text>
</comment>
<reference evidence="2 3" key="1">
    <citation type="submission" date="2021-07" db="EMBL/GenBank/DDBJ databases">
        <title>Paenibacillus radiodurans sp. nov., isolated from the southeastern edge of Tengger Desert.</title>
        <authorList>
            <person name="Zhang G."/>
        </authorList>
    </citation>
    <scope>NUCLEOTIDE SEQUENCE [LARGE SCALE GENOMIC DNA]</scope>
    <source>
        <strain evidence="2 3">CCM 7311</strain>
    </source>
</reference>
<protein>
    <submittedName>
        <fullName evidence="2">Uncharacterized protein</fullName>
    </submittedName>
</protein>
<proteinExistence type="predicted"/>
<name>A0ABS7C232_9BACL</name>
<keyword evidence="1" id="KW-0812">Transmembrane</keyword>
<organism evidence="2 3">
    <name type="scientific">Paenibacillus sepulcri</name>
    <dbReference type="NCBI Taxonomy" id="359917"/>
    <lineage>
        <taxon>Bacteria</taxon>
        <taxon>Bacillati</taxon>
        <taxon>Bacillota</taxon>
        <taxon>Bacilli</taxon>
        <taxon>Bacillales</taxon>
        <taxon>Paenibacillaceae</taxon>
        <taxon>Paenibacillus</taxon>
    </lineage>
</organism>
<dbReference type="NCBIfam" id="NF042414">
    <property type="entry name" value="CLC_0170_fam"/>
    <property type="match status" value="1"/>
</dbReference>
<keyword evidence="1" id="KW-0472">Membrane</keyword>
<keyword evidence="1" id="KW-1133">Transmembrane helix</keyword>
<evidence type="ECO:0000256" key="1">
    <source>
        <dbReference type="SAM" id="Phobius"/>
    </source>
</evidence>
<feature type="transmembrane region" description="Helical" evidence="1">
    <location>
        <begin position="6"/>
        <end position="24"/>
    </location>
</feature>